<protein>
    <submittedName>
        <fullName evidence="4">E3 SUMO-protein ligase ZNF451-like isoform X1</fullName>
    </submittedName>
</protein>
<dbReference type="RefSeq" id="XP_023930350.1">
    <property type="nucleotide sequence ID" value="XM_024074582.1"/>
</dbReference>
<organism evidence="3 4">
    <name type="scientific">Lingula anatina</name>
    <name type="common">Brachiopod</name>
    <name type="synonym">Lingula unguis</name>
    <dbReference type="NCBI Taxonomy" id="7574"/>
    <lineage>
        <taxon>Eukaryota</taxon>
        <taxon>Metazoa</taxon>
        <taxon>Spiralia</taxon>
        <taxon>Lophotrochozoa</taxon>
        <taxon>Brachiopoda</taxon>
        <taxon>Linguliformea</taxon>
        <taxon>Lingulata</taxon>
        <taxon>Lingulida</taxon>
        <taxon>Linguloidea</taxon>
        <taxon>Lingulidae</taxon>
        <taxon>Lingula</taxon>
    </lineage>
</organism>
<evidence type="ECO:0000259" key="2">
    <source>
        <dbReference type="Pfam" id="PF18479"/>
    </source>
</evidence>
<dbReference type="InParanoid" id="A0A2R2MJG5"/>
<feature type="compositionally biased region" description="Low complexity" evidence="1">
    <location>
        <begin position="165"/>
        <end position="178"/>
    </location>
</feature>
<sequence length="362" mass="40171">MSLQQLPTQWLYQCTQMRHLQGFLKREQRGSWIMRKRTKKVAKILHTVAKKASPSECKRATIAESRATTACSTVIQSSESNPNDEDKEVAQLTAKTPSVSKSQSLTDTLGLPKGFSVRDFSPNSQELLQKKLENVQKCKVQQSDFFRPCTSLFVPDTDSSASGVSNSSCRTTSHSSATLVKKSNSKGRQGAQKPVTSINTIVSNPGSPKGVPLADEDPDPNYLSSMHQIVFLDLDNWPALFKKLPAPLPDRVFVWAFIGGKTVWKPPHSFLPFSVLVKNRWFHLHGRCGTTKDAADFAICLQVGKMDAVLPKHIPFTVLSGDKGFCELERQLARSERRAVVIDPHMKTPEMVHTLLKSVADV</sequence>
<feature type="domain" description="ZNF451 PIN-like" evidence="2">
    <location>
        <begin position="226"/>
        <end position="341"/>
    </location>
</feature>
<proteinExistence type="predicted"/>
<dbReference type="Pfam" id="PF18479">
    <property type="entry name" value="PIN_11"/>
    <property type="match status" value="1"/>
</dbReference>
<evidence type="ECO:0000313" key="4">
    <source>
        <dbReference type="RefSeq" id="XP_023930350.1"/>
    </source>
</evidence>
<dbReference type="KEGG" id="lak:112041414"/>
<dbReference type="Proteomes" id="UP000085678">
    <property type="component" value="Unplaced"/>
</dbReference>
<dbReference type="GeneID" id="112041414"/>
<dbReference type="AlphaFoldDB" id="A0A2R2MJG5"/>
<accession>A0A2R2MJG5</accession>
<gene>
    <name evidence="4" type="primary">LOC112041414</name>
</gene>
<evidence type="ECO:0000313" key="3">
    <source>
        <dbReference type="Proteomes" id="UP000085678"/>
    </source>
</evidence>
<feature type="compositionally biased region" description="Polar residues" evidence="1">
    <location>
        <begin position="194"/>
        <end position="206"/>
    </location>
</feature>
<name>A0A2R2MJG5_LINAN</name>
<reference evidence="4" key="1">
    <citation type="submission" date="2025-08" db="UniProtKB">
        <authorList>
            <consortium name="RefSeq"/>
        </authorList>
    </citation>
    <scope>IDENTIFICATION</scope>
    <source>
        <tissue evidence="4">Gonads</tissue>
    </source>
</reference>
<feature type="region of interest" description="Disordered" evidence="1">
    <location>
        <begin position="157"/>
        <end position="211"/>
    </location>
</feature>
<evidence type="ECO:0000256" key="1">
    <source>
        <dbReference type="SAM" id="MobiDB-lite"/>
    </source>
</evidence>
<keyword evidence="3" id="KW-1185">Reference proteome</keyword>
<dbReference type="InterPro" id="IPR041192">
    <property type="entry name" value="PIN_11"/>
</dbReference>
<dbReference type="OrthoDB" id="6091938at2759"/>
<dbReference type="STRING" id="7574.A0A2R2MJG5"/>